<reference evidence="3" key="3">
    <citation type="submission" date="2020-11" db="EMBL/GenBank/DDBJ databases">
        <title>Intraspecies plasmid and genomic variation of Mycobacterium kubicae revealed by the complete genome sequences of two clinical isolates.</title>
        <authorList>
            <person name="Hendrix J.R."/>
            <person name="Epperson L.E."/>
            <person name="Honda J.R."/>
            <person name="Strong M."/>
        </authorList>
    </citation>
    <scope>NUCLEOTIDE SEQUENCE</scope>
    <source>
        <strain evidence="3">JCM 13573</strain>
    </source>
</reference>
<feature type="transmembrane region" description="Helical" evidence="1">
    <location>
        <begin position="58"/>
        <end position="76"/>
    </location>
</feature>
<gene>
    <name evidence="3" type="ORF">I2456_16380</name>
    <name evidence="2" type="ORF">MKUB_54930</name>
</gene>
<feature type="transmembrane region" description="Helical" evidence="1">
    <location>
        <begin position="82"/>
        <end position="102"/>
    </location>
</feature>
<evidence type="ECO:0000256" key="1">
    <source>
        <dbReference type="SAM" id="Phobius"/>
    </source>
</evidence>
<name>A0AAX1J3T5_9MYCO</name>
<keyword evidence="1" id="KW-0472">Membrane</keyword>
<evidence type="ECO:0000313" key="2">
    <source>
        <dbReference type="EMBL" id="GFG68003.1"/>
    </source>
</evidence>
<reference evidence="2" key="2">
    <citation type="submission" date="2020-02" db="EMBL/GenBank/DDBJ databases">
        <authorList>
            <person name="Matsumoto Y."/>
            <person name="Kinjo T."/>
            <person name="Motooka D."/>
            <person name="Nabeya D."/>
            <person name="Jung N."/>
            <person name="Uechi K."/>
            <person name="Horii T."/>
            <person name="Iida T."/>
            <person name="Fujita J."/>
            <person name="Nakamura S."/>
        </authorList>
    </citation>
    <scope>NUCLEOTIDE SEQUENCE</scope>
    <source>
        <strain evidence="2">JCM 13573</strain>
    </source>
</reference>
<feature type="transmembrane region" description="Helical" evidence="1">
    <location>
        <begin position="30"/>
        <end position="51"/>
    </location>
</feature>
<evidence type="ECO:0000313" key="4">
    <source>
        <dbReference type="Proteomes" id="UP000465306"/>
    </source>
</evidence>
<accession>A0AAX1J3T5</accession>
<dbReference type="RefSeq" id="WP_085074612.1">
    <property type="nucleotide sequence ID" value="NZ_CP045075.1"/>
</dbReference>
<keyword evidence="1" id="KW-0812">Transmembrane</keyword>
<organism evidence="3 5">
    <name type="scientific">Mycobacterium kubicae</name>
    <dbReference type="NCBI Taxonomy" id="120959"/>
    <lineage>
        <taxon>Bacteria</taxon>
        <taxon>Bacillati</taxon>
        <taxon>Actinomycetota</taxon>
        <taxon>Actinomycetes</taxon>
        <taxon>Mycobacteriales</taxon>
        <taxon>Mycobacteriaceae</taxon>
        <taxon>Mycobacterium</taxon>
        <taxon>Mycobacterium simiae complex</taxon>
    </lineage>
</organism>
<dbReference type="Proteomes" id="UP000663583">
    <property type="component" value="Chromosome"/>
</dbReference>
<protein>
    <submittedName>
        <fullName evidence="3">DUF998 domain-containing protein</fullName>
    </submittedName>
</protein>
<feature type="transmembrane region" description="Helical" evidence="1">
    <location>
        <begin position="114"/>
        <end position="136"/>
    </location>
</feature>
<dbReference type="Proteomes" id="UP000465306">
    <property type="component" value="Unassembled WGS sequence"/>
</dbReference>
<dbReference type="Pfam" id="PF06197">
    <property type="entry name" value="DUF998"/>
    <property type="match status" value="1"/>
</dbReference>
<sequence length="175" mass="18135">MSAHAVPAYSYVHDYISSLGVPARSPRAGMMNAAFAVQGVLLLLGALLLAGASRHTRLFVGLVALNTVGNVVVAAVHSGSPLHGWGALLAIAGGNAAILAGARCVPQLFEARWYRVLSQCVAALGFVGLVLFVVGASGRTSVPWVGIWERLSVYSILLWQALSAVFALLSAGRGD</sequence>
<keyword evidence="4" id="KW-1185">Reference proteome</keyword>
<reference evidence="2 4" key="1">
    <citation type="journal article" date="2019" name="Emerg. Microbes Infect.">
        <title>Comprehensive subspecies identification of 175 nontuberculous mycobacteria species based on 7547 genomic profiles.</title>
        <authorList>
            <person name="Matsumoto Y."/>
            <person name="Kinjo T."/>
            <person name="Motooka D."/>
            <person name="Nabeya D."/>
            <person name="Jung N."/>
            <person name="Uechi K."/>
            <person name="Horii T."/>
            <person name="Iida T."/>
            <person name="Fujita J."/>
            <person name="Nakamura S."/>
        </authorList>
    </citation>
    <scope>NUCLEOTIDE SEQUENCE [LARGE SCALE GENOMIC DNA]</scope>
    <source>
        <strain evidence="2 4">JCM 13573</strain>
    </source>
</reference>
<feature type="transmembrane region" description="Helical" evidence="1">
    <location>
        <begin position="151"/>
        <end position="171"/>
    </location>
</feature>
<dbReference type="AlphaFoldDB" id="A0AAX1J3T5"/>
<evidence type="ECO:0000313" key="3">
    <source>
        <dbReference type="EMBL" id="QPI36138.1"/>
    </source>
</evidence>
<dbReference type="EMBL" id="CP065047">
    <property type="protein sequence ID" value="QPI36138.1"/>
    <property type="molecule type" value="Genomic_DNA"/>
</dbReference>
<dbReference type="EMBL" id="BLKU01000005">
    <property type="protein sequence ID" value="GFG68003.1"/>
    <property type="molecule type" value="Genomic_DNA"/>
</dbReference>
<dbReference type="KEGG" id="mku:I2456_16380"/>
<keyword evidence="1" id="KW-1133">Transmembrane helix</keyword>
<dbReference type="InterPro" id="IPR009339">
    <property type="entry name" value="DUF998"/>
</dbReference>
<proteinExistence type="predicted"/>
<evidence type="ECO:0000313" key="5">
    <source>
        <dbReference type="Proteomes" id="UP000663583"/>
    </source>
</evidence>